<comment type="caution">
    <text evidence="3">The sequence shown here is derived from an EMBL/GenBank/DDBJ whole genome shotgun (WGS) entry which is preliminary data.</text>
</comment>
<dbReference type="RefSeq" id="WP_016474813.1">
    <property type="nucleotide sequence ID" value="NZ_KE150480.1"/>
</dbReference>
<reference evidence="3 4" key="1">
    <citation type="submission" date="2013-04" db="EMBL/GenBank/DDBJ databases">
        <title>The Genome Sequence of Sutterella wadsworthensis HGA0223.</title>
        <authorList>
            <consortium name="The Broad Institute Genomics Platform"/>
            <person name="Earl A."/>
            <person name="Ward D."/>
            <person name="Feldgarden M."/>
            <person name="Gevers D."/>
            <person name="Schmidt T.M."/>
            <person name="Dover J."/>
            <person name="Dai D."/>
            <person name="Walker B."/>
            <person name="Young S."/>
            <person name="Zeng Q."/>
            <person name="Gargeya S."/>
            <person name="Fitzgerald M."/>
            <person name="Haas B."/>
            <person name="Abouelleil A."/>
            <person name="Allen A.W."/>
            <person name="Alvarado L."/>
            <person name="Arachchi H.M."/>
            <person name="Berlin A.M."/>
            <person name="Chapman S.B."/>
            <person name="Gainer-Dewar J."/>
            <person name="Goldberg J."/>
            <person name="Griggs A."/>
            <person name="Gujja S."/>
            <person name="Hansen M."/>
            <person name="Howarth C."/>
            <person name="Imamovic A."/>
            <person name="Ireland A."/>
            <person name="Larimer J."/>
            <person name="McCowan C."/>
            <person name="Murphy C."/>
            <person name="Pearson M."/>
            <person name="Poon T.W."/>
            <person name="Priest M."/>
            <person name="Roberts A."/>
            <person name="Saif S."/>
            <person name="Shea T."/>
            <person name="Sisk P."/>
            <person name="Sykes S."/>
            <person name="Wortman J."/>
            <person name="Nusbaum C."/>
            <person name="Birren B."/>
        </authorList>
    </citation>
    <scope>NUCLEOTIDE SEQUENCE [LARGE SCALE GENOMIC DNA]</scope>
    <source>
        <strain evidence="3 4">HGA0223</strain>
    </source>
</reference>
<feature type="compositionally biased region" description="Low complexity" evidence="1">
    <location>
        <begin position="59"/>
        <end position="69"/>
    </location>
</feature>
<organism evidence="3 4">
    <name type="scientific">Sutterella wadsworthensis HGA0223</name>
    <dbReference type="NCBI Taxonomy" id="1203554"/>
    <lineage>
        <taxon>Bacteria</taxon>
        <taxon>Pseudomonadati</taxon>
        <taxon>Pseudomonadota</taxon>
        <taxon>Betaproteobacteria</taxon>
        <taxon>Burkholderiales</taxon>
        <taxon>Sutterellaceae</taxon>
        <taxon>Sutterella</taxon>
    </lineage>
</organism>
<dbReference type="HOGENOM" id="CLU_709650_0_0_4"/>
<keyword evidence="2" id="KW-0472">Membrane</keyword>
<feature type="region of interest" description="Disordered" evidence="1">
    <location>
        <begin position="49"/>
        <end position="73"/>
    </location>
</feature>
<protein>
    <submittedName>
        <fullName evidence="3">Uncharacterized protein</fullName>
    </submittedName>
</protein>
<keyword evidence="2" id="KW-1133">Transmembrane helix</keyword>
<evidence type="ECO:0000313" key="3">
    <source>
        <dbReference type="EMBL" id="EPD98585.1"/>
    </source>
</evidence>
<dbReference type="PATRIC" id="fig|1203554.3.peg.1705"/>
<dbReference type="eggNOG" id="ENOG5030YCX">
    <property type="taxonomic scope" value="Bacteria"/>
</dbReference>
<dbReference type="Proteomes" id="UP000014400">
    <property type="component" value="Unassembled WGS sequence"/>
</dbReference>
<accession>S3BGW6</accession>
<keyword evidence="2" id="KW-0812">Transmembrane</keyword>
<evidence type="ECO:0000313" key="4">
    <source>
        <dbReference type="Proteomes" id="UP000014400"/>
    </source>
</evidence>
<evidence type="ECO:0000256" key="2">
    <source>
        <dbReference type="SAM" id="Phobius"/>
    </source>
</evidence>
<keyword evidence="4" id="KW-1185">Reference proteome</keyword>
<dbReference type="STRING" id="1203554.HMPREF1476_01624"/>
<gene>
    <name evidence="3" type="ORF">HMPREF1476_01624</name>
</gene>
<dbReference type="EMBL" id="ATCF01000022">
    <property type="protein sequence ID" value="EPD98585.1"/>
    <property type="molecule type" value="Genomic_DNA"/>
</dbReference>
<feature type="transmembrane region" description="Helical" evidence="2">
    <location>
        <begin position="15"/>
        <end position="36"/>
    </location>
</feature>
<feature type="region of interest" description="Disordered" evidence="1">
    <location>
        <begin position="369"/>
        <end position="389"/>
    </location>
</feature>
<sequence length="389" mass="41080">MDAIIEYASTPEGMLIVVGVAFIGIVLLLTALIFWIGSLLRRRGVKIDQTPDTDDETADSSPSADESASQDPLAAFDREAAEQSARAASKAPIALARLRAAGPDITAAAEPKLPEPVLEQTQSVQSAAAPESAPAVSAYAAEVQPPIPAAAAPAFWESPAKLQPKAPDPLAGTRFLLTLPFERRSGLSMAHADLCGIGVEAVFFDPEPVSRLDEDAVRLVPFLPANAAKLLLTESDRETFKAGALCAQPDAVLELPAGLIALEYKSKGGRFDDPLRWAETMRTKDLIQTVLAAAALSVAAGRPAAPVLRTTNAVFFLRPTNELKNLLSAHVQEAESFLLSTSEGAGRPGISASDYAALMIPALEKLYPREPSSGSDAGEAAHQEMLRTR</sequence>
<dbReference type="AlphaFoldDB" id="S3BGW6"/>
<feature type="compositionally biased region" description="Basic and acidic residues" evidence="1">
    <location>
        <begin position="379"/>
        <end position="389"/>
    </location>
</feature>
<evidence type="ECO:0000256" key="1">
    <source>
        <dbReference type="SAM" id="MobiDB-lite"/>
    </source>
</evidence>
<feature type="region of interest" description="Disordered" evidence="1">
    <location>
        <begin position="109"/>
        <end position="128"/>
    </location>
</feature>
<name>S3BGW6_9BURK</name>
<proteinExistence type="predicted"/>